<keyword evidence="13" id="KW-0511">Multifunctional enzyme</keyword>
<evidence type="ECO:0000256" key="4">
    <source>
        <dbReference type="ARBA" id="ARBA00004496"/>
    </source>
</evidence>
<keyword evidence="12" id="KW-0320">Glycogen biosynthesis</keyword>
<evidence type="ECO:0000256" key="6">
    <source>
        <dbReference type="ARBA" id="ARBA00012778"/>
    </source>
</evidence>
<evidence type="ECO:0000256" key="3">
    <source>
        <dbReference type="ARBA" id="ARBA00003530"/>
    </source>
</evidence>
<evidence type="ECO:0000256" key="2">
    <source>
        <dbReference type="ARBA" id="ARBA00000927"/>
    </source>
</evidence>
<evidence type="ECO:0000259" key="17">
    <source>
        <dbReference type="Pfam" id="PF06202"/>
    </source>
</evidence>
<evidence type="ECO:0000256" key="7">
    <source>
        <dbReference type="ARBA" id="ARBA00020723"/>
    </source>
</evidence>
<sequence>MAPMAPPLVYLLPLNDAGAPAIPGDYINLPPPRTPYVLRFSIEGASSICHQGSLWINVPEKDKQFERVNFREYKLSPSFSRTLHIDVPITRAGTFGYYLTYTPLPPFSAASSPDSSTKQIKTDSRYFTVSPCLAINNKPLTLDALSIFSVISKWLGPVEKWDDHMKYIADKGYNMVHFTPMMHRGASNSPYSIFNQLAYDPEAFPNGTDDILAIVKTMEKQHGLLSLTDVVWNHTAHNSEWLQTNPEAGYNLVTAPWLEAAYELDTALLDFGSKLELLGYPAELETKDDLLKVMEGVKTHVIGALRLWEFYALDVKANAEAALEIWTSGKSTPSKFAGQSDHSKDLSLYDKAQLLSKHGLIGGDRLGERYRRKIDPEIGAAFLELEFGKSSGKPDAEVVGEVKSEYTKVLDELNLPYYKEYDEDSSEILEQLYNRITYLRVDAHGPKMGKITKENPLIETYFTRLPQNEKTAKHDPKSLALANNGWIWNNVADFAGPNSRSYLRREVIVWGDCVKLRFGEKPEDSPFLWDFMVRYTKLMAQCFHGFRIDNCHSTPLHVGQYLLDIARLERNDLYVVAELFTGSEHEDRNFVERLGLGSLVREAMVAWGPGELSRLVHRHGGKPIGSFEQEFIIRGSEKAGGETNGSANGDRDGREVIKAVTASPIHALFMDCTHDNETPTQKRTPQDTLPNGALVGMCDCGIGSVMGYDEVYPKLLNLVTEPRVYYPPPAQLDENTPGIGKVKALINRIHEEMGRDGFTEMHVHHEGEYVTVHRVHPKSHKGYFLVAHTAYNSGDTRGDFNPIVLNGPKVKVLGSWKLKVNDAEEAKATVFEDPKYLTGLPAEVVDLENPAIEEKGTTTTITIPEKFPPGSITLLETWIPGMEGEALDKFVISGAEEAFANTSLAELNFILYRAESEERDSSGNQDGCYNIPNFGSLVYAGLQGWWSVLKDIIRNNDLAHPLCQHLREGQWPLDYIVGRMERLENQGHKGLSGPTKWLKERFDRIRQVPGFLLPRYFGLAIQTAYTTAVERATTQFTSEINQGTEFLKGLSLVSLQMTGFMKSTSLWPNKEVACMAAGLPHFSYDYMRCWGRDIFISIRGLYLATGRYEDAKEHILAFGSVLKHGMIPNLLDSGRKPRYNARDSIWFYLQSIQDYIEMVPNGVDILKESVKRRFLPYDDTWFDYDDERAYSRESTIGEIVQEALERHALGFGFREANAGPGLDTQMKYEGFWVEVKTDWETGFVKGGSQWNCGTWMDKMGESEKAGNKGYPGTPRDGSAVEIIGLLYSTLKWVSQLKAQGIYKWDSVKTSDGQVITFNEWADTIKKNFERCYYIPKNPDDDKNHVVNLACVNRRGIYKDLFGGGKEYEDYQLRPNFAIAMVVAPDLFDPDHALGAIEIADEALRGPTGMATLDPIDRNYRPYYHNSEDSDDFATSKGRNYHQGPEWVWPTGYFLRAMLKFDLQRKKTKEEKLETLLQINLRMDGCRKALYENPWAGLAELTNKHGEFCYDSSPTQAWSASCLIDLYHDAASIDLS</sequence>
<keyword evidence="22" id="KW-1185">Reference proteome</keyword>
<dbReference type="Pfam" id="PF14702">
    <property type="entry name" value="hGDE_central"/>
    <property type="match status" value="1"/>
</dbReference>
<dbReference type="InterPro" id="IPR029436">
    <property type="entry name" value="AGL_euk_N"/>
</dbReference>
<dbReference type="PANTHER" id="PTHR10569">
    <property type="entry name" value="GLYCOGEN DEBRANCHING ENZYME"/>
    <property type="match status" value="1"/>
</dbReference>
<evidence type="ECO:0000256" key="5">
    <source>
        <dbReference type="ARBA" id="ARBA00012560"/>
    </source>
</evidence>
<dbReference type="STRING" id="1392247.A0A3N4KCX4"/>
<accession>A0A3N4KCX4</accession>
<dbReference type="InterPro" id="IPR017853">
    <property type="entry name" value="GH"/>
</dbReference>
<dbReference type="Gene3D" id="3.20.20.80">
    <property type="entry name" value="Glycosidases"/>
    <property type="match status" value="2"/>
</dbReference>
<dbReference type="GO" id="GO:0005980">
    <property type="term" value="P:glycogen catabolic process"/>
    <property type="evidence" value="ECO:0007669"/>
    <property type="project" value="InterPro"/>
</dbReference>
<evidence type="ECO:0000256" key="15">
    <source>
        <dbReference type="ARBA" id="ARBA00025780"/>
    </source>
</evidence>
<proteinExistence type="inferred from homology"/>
<dbReference type="Pfam" id="PF14699">
    <property type="entry name" value="hGDE_N"/>
    <property type="match status" value="1"/>
</dbReference>
<evidence type="ECO:0000256" key="1">
    <source>
        <dbReference type="ARBA" id="ARBA00000439"/>
    </source>
</evidence>
<dbReference type="FunCoup" id="A0A3N4KCX4">
    <property type="interactions" value="423"/>
</dbReference>
<evidence type="ECO:0000256" key="14">
    <source>
        <dbReference type="ARBA" id="ARBA00023295"/>
    </source>
</evidence>
<dbReference type="EC" id="3.2.1.33" evidence="6"/>
<dbReference type="EC" id="2.4.1.25" evidence="5"/>
<comment type="catalytic activity">
    <reaction evidence="2">
        <text>Hydrolysis of (1-&gt;6)-alpha-D-glucosidic branch linkages in glycogen phosphorylase limit dextrin.</text>
        <dbReference type="EC" id="3.2.1.33"/>
    </reaction>
</comment>
<evidence type="ECO:0000259" key="18">
    <source>
        <dbReference type="Pfam" id="PF14699"/>
    </source>
</evidence>
<keyword evidence="9" id="KW-0328">Glycosyltransferase</keyword>
<dbReference type="Pfam" id="PF06202">
    <property type="entry name" value="GDE_C"/>
    <property type="match status" value="1"/>
</dbReference>
<feature type="domain" description="Glycogen debranching enzyme glucanotransferase" evidence="19">
    <location>
        <begin position="139"/>
        <end position="574"/>
    </location>
</feature>
<evidence type="ECO:0000313" key="21">
    <source>
        <dbReference type="EMBL" id="RPB07338.1"/>
    </source>
</evidence>
<dbReference type="PANTHER" id="PTHR10569:SF2">
    <property type="entry name" value="GLYCOGEN DEBRANCHING ENZYME"/>
    <property type="match status" value="1"/>
</dbReference>
<dbReference type="Pfam" id="PF14701">
    <property type="entry name" value="hDGE_amylase"/>
    <property type="match status" value="1"/>
</dbReference>
<dbReference type="InParanoid" id="A0A3N4KCX4"/>
<dbReference type="InterPro" id="IPR012341">
    <property type="entry name" value="6hp_glycosidase-like_sf"/>
</dbReference>
<dbReference type="InterPro" id="IPR006421">
    <property type="entry name" value="Glycogen_debranch_met"/>
</dbReference>
<evidence type="ECO:0000256" key="12">
    <source>
        <dbReference type="ARBA" id="ARBA00023056"/>
    </source>
</evidence>
<dbReference type="OrthoDB" id="10248904at2759"/>
<dbReference type="SUPFAM" id="SSF51445">
    <property type="entry name" value="(Trans)glycosidases"/>
    <property type="match status" value="1"/>
</dbReference>
<dbReference type="GO" id="GO:0005978">
    <property type="term" value="P:glycogen biosynthetic process"/>
    <property type="evidence" value="ECO:0007669"/>
    <property type="project" value="UniProtKB-KW"/>
</dbReference>
<dbReference type="Gene3D" id="1.50.10.10">
    <property type="match status" value="1"/>
</dbReference>
<comment type="similarity">
    <text evidence="15">Belongs to the glycogen debranching enzyme family.</text>
</comment>
<dbReference type="InterPro" id="IPR008928">
    <property type="entry name" value="6-hairpin_glycosidase_sf"/>
</dbReference>
<name>A0A3N4KCX4_9PEZI</name>
<dbReference type="EMBL" id="ML119186">
    <property type="protein sequence ID" value="RPB07338.1"/>
    <property type="molecule type" value="Genomic_DNA"/>
</dbReference>
<dbReference type="GO" id="GO:0004134">
    <property type="term" value="F:4-alpha-glucanotransferase activity"/>
    <property type="evidence" value="ECO:0007669"/>
    <property type="project" value="UniProtKB-EC"/>
</dbReference>
<dbReference type="SUPFAM" id="SSF48208">
    <property type="entry name" value="Six-hairpin glycosidases"/>
    <property type="match status" value="1"/>
</dbReference>
<dbReference type="InterPro" id="IPR032788">
    <property type="entry name" value="AGL_central"/>
</dbReference>
<reference evidence="21 22" key="1">
    <citation type="journal article" date="2018" name="Nat. Ecol. Evol.">
        <title>Pezizomycetes genomes reveal the molecular basis of ectomycorrhizal truffle lifestyle.</title>
        <authorList>
            <person name="Murat C."/>
            <person name="Payen T."/>
            <person name="Noel B."/>
            <person name="Kuo A."/>
            <person name="Morin E."/>
            <person name="Chen J."/>
            <person name="Kohler A."/>
            <person name="Krizsan K."/>
            <person name="Balestrini R."/>
            <person name="Da Silva C."/>
            <person name="Montanini B."/>
            <person name="Hainaut M."/>
            <person name="Levati E."/>
            <person name="Barry K.W."/>
            <person name="Belfiori B."/>
            <person name="Cichocki N."/>
            <person name="Clum A."/>
            <person name="Dockter R.B."/>
            <person name="Fauchery L."/>
            <person name="Guy J."/>
            <person name="Iotti M."/>
            <person name="Le Tacon F."/>
            <person name="Lindquist E.A."/>
            <person name="Lipzen A."/>
            <person name="Malagnac F."/>
            <person name="Mello A."/>
            <person name="Molinier V."/>
            <person name="Miyauchi S."/>
            <person name="Poulain J."/>
            <person name="Riccioni C."/>
            <person name="Rubini A."/>
            <person name="Sitrit Y."/>
            <person name="Splivallo R."/>
            <person name="Traeger S."/>
            <person name="Wang M."/>
            <person name="Zifcakova L."/>
            <person name="Wipf D."/>
            <person name="Zambonelli A."/>
            <person name="Paolocci F."/>
            <person name="Nowrousian M."/>
            <person name="Ottonello S."/>
            <person name="Baldrian P."/>
            <person name="Spatafora J.W."/>
            <person name="Henrissat B."/>
            <person name="Nagy L.G."/>
            <person name="Aury J.M."/>
            <person name="Wincker P."/>
            <person name="Grigoriev I.V."/>
            <person name="Bonfante P."/>
            <person name="Martin F.M."/>
        </authorList>
    </citation>
    <scope>NUCLEOTIDE SEQUENCE [LARGE SCALE GENOMIC DNA]</scope>
    <source>
        <strain evidence="21 22">CCBAS932</strain>
    </source>
</reference>
<gene>
    <name evidence="21" type="ORF">P167DRAFT_560970</name>
</gene>
<feature type="domain" description="Glycogen debranching enzyme central" evidence="20">
    <location>
        <begin position="738"/>
        <end position="980"/>
    </location>
</feature>
<evidence type="ECO:0000256" key="16">
    <source>
        <dbReference type="ARBA" id="ARBA00031477"/>
    </source>
</evidence>
<comment type="subcellular location">
    <subcellularLocation>
        <location evidence="4">Cytoplasm</location>
    </subcellularLocation>
</comment>
<evidence type="ECO:0000256" key="9">
    <source>
        <dbReference type="ARBA" id="ARBA00022676"/>
    </source>
</evidence>
<feature type="non-terminal residue" evidence="21">
    <location>
        <position position="1535"/>
    </location>
</feature>
<dbReference type="InterPro" id="IPR010401">
    <property type="entry name" value="AGL/Gdb1"/>
</dbReference>
<keyword evidence="10" id="KW-0808">Transferase</keyword>
<keyword evidence="8" id="KW-0963">Cytoplasm</keyword>
<evidence type="ECO:0000256" key="11">
    <source>
        <dbReference type="ARBA" id="ARBA00022801"/>
    </source>
</evidence>
<evidence type="ECO:0000259" key="19">
    <source>
        <dbReference type="Pfam" id="PF14701"/>
    </source>
</evidence>
<feature type="domain" description="Eukaryotic glycogen debranching enzyme N-terminal" evidence="18">
    <location>
        <begin position="38"/>
        <end position="136"/>
    </location>
</feature>
<dbReference type="InterPro" id="IPR032792">
    <property type="entry name" value="AGL_glucanoTrfase"/>
</dbReference>
<evidence type="ECO:0000256" key="8">
    <source>
        <dbReference type="ARBA" id="ARBA00022490"/>
    </source>
</evidence>
<dbReference type="FunFam" id="1.50.10.10:FF:000039">
    <property type="entry name" value="Glycogen debranching enzyme Gdb1, putative"/>
    <property type="match status" value="1"/>
</dbReference>
<dbReference type="InterPro" id="IPR032790">
    <property type="entry name" value="GDE_C"/>
</dbReference>
<organism evidence="21 22">
    <name type="scientific">Morchella conica CCBAS932</name>
    <dbReference type="NCBI Taxonomy" id="1392247"/>
    <lineage>
        <taxon>Eukaryota</taxon>
        <taxon>Fungi</taxon>
        <taxon>Dikarya</taxon>
        <taxon>Ascomycota</taxon>
        <taxon>Pezizomycotina</taxon>
        <taxon>Pezizomycetes</taxon>
        <taxon>Pezizales</taxon>
        <taxon>Morchellaceae</taxon>
        <taxon>Morchella</taxon>
    </lineage>
</organism>
<evidence type="ECO:0000256" key="13">
    <source>
        <dbReference type="ARBA" id="ARBA00023268"/>
    </source>
</evidence>
<evidence type="ECO:0000259" key="20">
    <source>
        <dbReference type="Pfam" id="PF14702"/>
    </source>
</evidence>
<keyword evidence="11" id="KW-0378">Hydrolase</keyword>
<dbReference type="Proteomes" id="UP000277580">
    <property type="component" value="Unassembled WGS sequence"/>
</dbReference>
<dbReference type="GO" id="GO:0004135">
    <property type="term" value="F:amylo-alpha-1,6-glucosidase activity"/>
    <property type="evidence" value="ECO:0007669"/>
    <property type="project" value="UniProtKB-EC"/>
</dbReference>
<keyword evidence="14" id="KW-0326">Glycosidase</keyword>
<dbReference type="NCBIfam" id="TIGR01531">
    <property type="entry name" value="glyc_debranch"/>
    <property type="match status" value="1"/>
</dbReference>
<comment type="function">
    <text evidence="3">Multifunctional enzyme acting as 1,4-alpha-D-glucan:1,4-alpha-D-glucan 4-alpha-D-glycosyltransferase and amylo-1,6-glucosidase in glycogen degradation.</text>
</comment>
<evidence type="ECO:0000256" key="10">
    <source>
        <dbReference type="ARBA" id="ARBA00022679"/>
    </source>
</evidence>
<feature type="domain" description="Glycogen debranching enzyme C-terminal" evidence="17">
    <location>
        <begin position="1062"/>
        <end position="1523"/>
    </location>
</feature>
<dbReference type="GO" id="GO:0005737">
    <property type="term" value="C:cytoplasm"/>
    <property type="evidence" value="ECO:0007669"/>
    <property type="project" value="UniProtKB-SubCell"/>
</dbReference>
<dbReference type="FunFam" id="3.20.20.80:FF:000242">
    <property type="entry name" value="Glycogen debranching enzyme Gdb1, putative"/>
    <property type="match status" value="1"/>
</dbReference>
<protein>
    <recommendedName>
        <fullName evidence="7">Glycogen debranching enzyme</fullName>
        <ecNumber evidence="5">2.4.1.25</ecNumber>
        <ecNumber evidence="6">3.2.1.33</ecNumber>
    </recommendedName>
    <alternativeName>
        <fullName evidence="16">Glycogen debrancher</fullName>
    </alternativeName>
</protein>
<evidence type="ECO:0000313" key="22">
    <source>
        <dbReference type="Proteomes" id="UP000277580"/>
    </source>
</evidence>
<comment type="catalytic activity">
    <reaction evidence="1">
        <text>Transfers a segment of a (1-&gt;4)-alpha-D-glucan to a new position in an acceptor, which may be glucose or a (1-&gt;4)-alpha-D-glucan.</text>
        <dbReference type="EC" id="2.4.1.25"/>
    </reaction>
</comment>
<dbReference type="CDD" id="cd11327">
    <property type="entry name" value="AmyAc_Glg_debranch_2"/>
    <property type="match status" value="1"/>
</dbReference>